<reference evidence="1 2" key="1">
    <citation type="submission" date="2011-08" db="EMBL/GenBank/DDBJ databases">
        <authorList>
            <person name="Weinstock G."/>
            <person name="Sodergren E."/>
            <person name="Clifton S."/>
            <person name="Fulton L."/>
            <person name="Fulton B."/>
            <person name="Courtney L."/>
            <person name="Fronick C."/>
            <person name="Harrison M."/>
            <person name="Strong C."/>
            <person name="Farmer C."/>
            <person name="Delahaunty K."/>
            <person name="Markovic C."/>
            <person name="Hall O."/>
            <person name="Minx P."/>
            <person name="Tomlinson C."/>
            <person name="Mitreva M."/>
            <person name="Hou S."/>
            <person name="Chen J."/>
            <person name="Wollam A."/>
            <person name="Pepin K.H."/>
            <person name="Johnson M."/>
            <person name="Bhonagiri V."/>
            <person name="Zhang X."/>
            <person name="Suruliraj S."/>
            <person name="Warren W."/>
            <person name="Chinwalla A."/>
            <person name="Mardis E.R."/>
            <person name="Wilson R.K."/>
        </authorList>
    </citation>
    <scope>NUCLEOTIDE SEQUENCE [LARGE SCALE GENOMIC DNA]</scope>
    <source>
        <strain evidence="1 2">DSM 18206</strain>
    </source>
</reference>
<dbReference type="RefSeq" id="WP_007903092.1">
    <property type="nucleotide sequence ID" value="NZ_JH379471.1"/>
</dbReference>
<gene>
    <name evidence="1" type="ORF">HMPREF0673_02861</name>
</gene>
<protein>
    <submittedName>
        <fullName evidence="1">Uncharacterized protein</fullName>
    </submittedName>
</protein>
<evidence type="ECO:0000313" key="1">
    <source>
        <dbReference type="EMBL" id="EHJ35936.1"/>
    </source>
</evidence>
<sequence length="221" mass="25792">MTRLEELYNSIETLRKLGVPINKEQLETVDKFEEDLITEEILPAISKSVAPILNNLRRNLTLVIDYDPEKGITVNTTREHVIVKERAAKRYDLPSIPRIKYSLVAEQDIDLLPKGAIEILMHKDLDWSLFNHGLTIPQVFHYSVSEAYGKTLRETDNVDIEVIIDGMEYKARLYSLRRNNGARVMQLLWTPNSPIAHKLQSMLPEQFEYMKDRREHIDIRH</sequence>
<dbReference type="AlphaFoldDB" id="G6B1T3"/>
<accession>G6B1T3</accession>
<dbReference type="HOGENOM" id="CLU_1249706_0_0_10"/>
<dbReference type="Proteomes" id="UP000004407">
    <property type="component" value="Unassembled WGS sequence"/>
</dbReference>
<name>G6B1T3_9BACT</name>
<proteinExistence type="predicted"/>
<comment type="caution">
    <text evidence="1">The sequence shown here is derived from an EMBL/GenBank/DDBJ whole genome shotgun (WGS) entry which is preliminary data.</text>
</comment>
<evidence type="ECO:0000313" key="2">
    <source>
        <dbReference type="Proteomes" id="UP000004407"/>
    </source>
</evidence>
<organism evidence="1 2">
    <name type="scientific">Leyella stercorea DSM 18206</name>
    <dbReference type="NCBI Taxonomy" id="1002367"/>
    <lineage>
        <taxon>Bacteria</taxon>
        <taxon>Pseudomonadati</taxon>
        <taxon>Bacteroidota</taxon>
        <taxon>Bacteroidia</taxon>
        <taxon>Bacteroidales</taxon>
        <taxon>Prevotellaceae</taxon>
        <taxon>Leyella</taxon>
    </lineage>
</organism>
<dbReference type="GeneID" id="78338449"/>
<dbReference type="EMBL" id="AFZZ01000251">
    <property type="protein sequence ID" value="EHJ35936.1"/>
    <property type="molecule type" value="Genomic_DNA"/>
</dbReference>